<dbReference type="Pfam" id="PF00271">
    <property type="entry name" value="Helicase_C"/>
    <property type="match status" value="1"/>
</dbReference>
<keyword evidence="3" id="KW-0238">DNA-binding</keyword>
<dbReference type="InterPro" id="IPR027417">
    <property type="entry name" value="P-loop_NTPase"/>
</dbReference>
<protein>
    <submittedName>
        <fullName evidence="6">Competence protein ComFA</fullName>
    </submittedName>
</protein>
<evidence type="ECO:0000256" key="3">
    <source>
        <dbReference type="ARBA" id="ARBA00023125"/>
    </source>
</evidence>
<dbReference type="CDD" id="cd17925">
    <property type="entry name" value="DEXDc_ComFA"/>
    <property type="match status" value="1"/>
</dbReference>
<dbReference type="PANTHER" id="PTHR30580:SF1">
    <property type="entry name" value="COMF OPERON PROTEIN 1"/>
    <property type="match status" value="1"/>
</dbReference>
<dbReference type="InterPro" id="IPR001650">
    <property type="entry name" value="Helicase_C-like"/>
</dbReference>
<evidence type="ECO:0000256" key="1">
    <source>
        <dbReference type="ARBA" id="ARBA00022741"/>
    </source>
</evidence>
<dbReference type="InterPro" id="IPR011545">
    <property type="entry name" value="DEAD/DEAH_box_helicase_dom"/>
</dbReference>
<dbReference type="PROSITE" id="PS51194">
    <property type="entry name" value="HELICASE_CTER"/>
    <property type="match status" value="1"/>
</dbReference>
<dbReference type="SMART" id="SM00487">
    <property type="entry name" value="DEXDc"/>
    <property type="match status" value="1"/>
</dbReference>
<gene>
    <name evidence="6" type="ORF">J2S23_001889</name>
</gene>
<organism evidence="6 7">
    <name type="scientific">Streptococcus moroccensis</name>
    <dbReference type="NCBI Taxonomy" id="1451356"/>
    <lineage>
        <taxon>Bacteria</taxon>
        <taxon>Bacillati</taxon>
        <taxon>Bacillota</taxon>
        <taxon>Bacilli</taxon>
        <taxon>Lactobacillales</taxon>
        <taxon>Streptococcaceae</taxon>
        <taxon>Streptococcus</taxon>
    </lineage>
</organism>
<evidence type="ECO:0000259" key="4">
    <source>
        <dbReference type="PROSITE" id="PS51192"/>
    </source>
</evidence>
<name>A0ABT9YTJ4_9STRE</name>
<keyword evidence="2" id="KW-0067">ATP-binding</keyword>
<dbReference type="Gene3D" id="3.40.50.300">
    <property type="entry name" value="P-loop containing nucleotide triphosphate hydrolases"/>
    <property type="match status" value="2"/>
</dbReference>
<dbReference type="RefSeq" id="WP_307122464.1">
    <property type="nucleotide sequence ID" value="NZ_JAUSTM010000023.1"/>
</dbReference>
<sequence>MEKIEDYRGRLLTEDQVPEHLLSLAIKLPAILEKKGRRLCGRCRATIDLDKMTLPNGASYCRECLLLGRVRSDQFLYHFQQESFEPQNPLLWQGKLTKWQQEISKNLQKNKKLRKNSLVHAVTGAGKTEMIYQVITDTIAEGRAVCLATPRIDVCIELYRRLSRDFDCPIALLHGESDPYFRTPLVIATTHQLLKFYRAFDLLIIDEVDAFPFVDNAILYQAVANCLAENGSTIYLTATSTDALDYQVKKGHLSLLRLPRRFHENPLVVPKKIWLHQFMKSLQKGRIPKKLRNDIEKQRQTRYPLLIFAPEIDTGKELSKVLGIYFPEEEIGFVSSQTEDRLDMVSRFRDGTLTILISTTILERGVTFPGVDVFVVDANHRLYTKSSLVQIGGRVGRSKDRPTGILNFYHDGTSRSIEKAIAEIKQMNKESGLI</sequence>
<evidence type="ECO:0000313" key="6">
    <source>
        <dbReference type="EMBL" id="MDQ0223314.1"/>
    </source>
</evidence>
<dbReference type="PROSITE" id="PS51192">
    <property type="entry name" value="HELICASE_ATP_BIND_1"/>
    <property type="match status" value="1"/>
</dbReference>
<feature type="domain" description="Helicase C-terminal" evidence="5">
    <location>
        <begin position="290"/>
        <end position="434"/>
    </location>
</feature>
<evidence type="ECO:0000313" key="7">
    <source>
        <dbReference type="Proteomes" id="UP001223079"/>
    </source>
</evidence>
<reference evidence="6 7" key="1">
    <citation type="submission" date="2023-07" db="EMBL/GenBank/DDBJ databases">
        <title>Genomic Encyclopedia of Type Strains, Phase IV (KMG-IV): sequencing the most valuable type-strain genomes for metagenomic binning, comparative biology and taxonomic classification.</title>
        <authorList>
            <person name="Goeker M."/>
        </authorList>
    </citation>
    <scope>NUCLEOTIDE SEQUENCE [LARGE SCALE GENOMIC DNA]</scope>
    <source>
        <strain evidence="6 7">DSM 105143</strain>
    </source>
</reference>
<dbReference type="EMBL" id="JAUSTM010000023">
    <property type="protein sequence ID" value="MDQ0223314.1"/>
    <property type="molecule type" value="Genomic_DNA"/>
</dbReference>
<keyword evidence="1" id="KW-0547">Nucleotide-binding</keyword>
<dbReference type="SUPFAM" id="SSF52540">
    <property type="entry name" value="P-loop containing nucleoside triphosphate hydrolases"/>
    <property type="match status" value="1"/>
</dbReference>
<keyword evidence="7" id="KW-1185">Reference proteome</keyword>
<evidence type="ECO:0000259" key="5">
    <source>
        <dbReference type="PROSITE" id="PS51194"/>
    </source>
</evidence>
<accession>A0ABT9YTJ4</accession>
<feature type="domain" description="Helicase ATP-binding" evidence="4">
    <location>
        <begin position="108"/>
        <end position="258"/>
    </location>
</feature>
<proteinExistence type="predicted"/>
<dbReference type="Pfam" id="PF00270">
    <property type="entry name" value="DEAD"/>
    <property type="match status" value="1"/>
</dbReference>
<dbReference type="Proteomes" id="UP001223079">
    <property type="component" value="Unassembled WGS sequence"/>
</dbReference>
<dbReference type="PANTHER" id="PTHR30580">
    <property type="entry name" value="PRIMOSOMAL PROTEIN N"/>
    <property type="match status" value="1"/>
</dbReference>
<dbReference type="SMART" id="SM00490">
    <property type="entry name" value="HELICc"/>
    <property type="match status" value="1"/>
</dbReference>
<comment type="caution">
    <text evidence="6">The sequence shown here is derived from an EMBL/GenBank/DDBJ whole genome shotgun (WGS) entry which is preliminary data.</text>
</comment>
<dbReference type="InterPro" id="IPR014001">
    <property type="entry name" value="Helicase_ATP-bd"/>
</dbReference>
<evidence type="ECO:0000256" key="2">
    <source>
        <dbReference type="ARBA" id="ARBA00022840"/>
    </source>
</evidence>